<dbReference type="PANTHER" id="PTHR13237">
    <property type="entry name" value="SOMETHING ABOUT SILENCING PROTEIN 10-RELATED"/>
    <property type="match status" value="1"/>
</dbReference>
<evidence type="ECO:0000259" key="3">
    <source>
        <dbReference type="Pfam" id="PF09368"/>
    </source>
</evidence>
<dbReference type="Proteomes" id="UP001165090">
    <property type="component" value="Unassembled WGS sequence"/>
</dbReference>
<dbReference type="Pfam" id="PF04000">
    <property type="entry name" value="Sas10_Utp3"/>
    <property type="match status" value="1"/>
</dbReference>
<evidence type="ECO:0000256" key="1">
    <source>
        <dbReference type="ARBA" id="ARBA00022553"/>
    </source>
</evidence>
<reference evidence="4 5" key="1">
    <citation type="journal article" date="2023" name="IScience">
        <title>Expanded male sex-determining region conserved during the evolution of homothallism in the green alga Volvox.</title>
        <authorList>
            <person name="Yamamoto K."/>
            <person name="Matsuzaki R."/>
            <person name="Mahakham W."/>
            <person name="Heman W."/>
            <person name="Sekimoto H."/>
            <person name="Kawachi M."/>
            <person name="Minakuchi Y."/>
            <person name="Toyoda A."/>
            <person name="Nozaki H."/>
        </authorList>
    </citation>
    <scope>NUCLEOTIDE SEQUENCE [LARGE SCALE GENOMIC DNA]</scope>
    <source>
        <strain evidence="4 5">NIES-4468</strain>
    </source>
</reference>
<dbReference type="EMBL" id="BSDZ01000086">
    <property type="protein sequence ID" value="GLI69302.1"/>
    <property type="molecule type" value="Genomic_DNA"/>
</dbReference>
<feature type="region of interest" description="Disordered" evidence="2">
    <location>
        <begin position="1"/>
        <end position="92"/>
    </location>
</feature>
<protein>
    <recommendedName>
        <fullName evidence="3">Sas10 C-terminal domain-containing protein</fullName>
    </recommendedName>
</protein>
<organism evidence="4 5">
    <name type="scientific">Volvox africanus</name>
    <dbReference type="NCBI Taxonomy" id="51714"/>
    <lineage>
        <taxon>Eukaryota</taxon>
        <taxon>Viridiplantae</taxon>
        <taxon>Chlorophyta</taxon>
        <taxon>core chlorophytes</taxon>
        <taxon>Chlorophyceae</taxon>
        <taxon>CS clade</taxon>
        <taxon>Chlamydomonadales</taxon>
        <taxon>Volvocaceae</taxon>
        <taxon>Volvox</taxon>
    </lineage>
</organism>
<dbReference type="Pfam" id="PF09368">
    <property type="entry name" value="Sas10"/>
    <property type="match status" value="1"/>
</dbReference>
<feature type="compositionally biased region" description="Basic residues" evidence="2">
    <location>
        <begin position="717"/>
        <end position="732"/>
    </location>
</feature>
<sequence>MVKPQRRPPLKQPASKGGSLREEEFIDTDSDDDAYKKDKISLNMSDDDEPSDDDGLDVEGVYDLDEEDEDEEGEDEDEEDEDEDDDAIIRDAIKRGGRIAELAKQAKKLGQKLKLQHGEDDDEEEEEGVKASKLGSKNEEADERLWGASKRAYYNADTAEAASDDELLKEEEQEALALQRARAAKLAAADFGLEEVEEEDEGEDEEVETMGGLASRATAGGREGAKVEVEAVARDLSALGDEARLSALMADAPELMSLLQDLQESLAEVRHRVSPLLTELRDGGLGTTEGLSYLEAKHLLLLSYCTHIVFYLLLKAEGRPVRDHPVIGRLVELRAYLEKIRPIDKQLSYQIDKLLKAAQIAAAAEPQTVAGRTNAAHEGDEAAGPGPGSAAAAGLDADVLKYGPRPDALVPKVKVRDGADENGEGAAGELAGVYRPPKINPTSMEMDGQRAPGGASLSAQEQRRLKELKAKAKRSDTLRALAAELAGAPEEERAVVAGMDSLAALRTRAKLEARVAVEEDNFIRVPLSKDEAKRLRQQRRAGMSGAGMLEDFGDEVADLVDMTRGVAGTTGAAAARGNALNDLFARQKVSQRFGADHPSLSRRAHGGDEDLPLREPLHERRAKFDASAARRAVKANDDGLDGAEEYDLGGGVKGTRKRQFSGEEDEFYAQAKADAAARKKVRAERHRAPALEPPAPDVTTAAPRRITNEIQRNRGLTPHRRRDQKNPRKKNRMKFEKAMVRIKGAVQPVRQREDVAYGGEATGIKSKVAKSRRL</sequence>
<name>A0ABQ5SH72_9CHLO</name>
<feature type="region of interest" description="Disordered" evidence="2">
    <location>
        <begin position="371"/>
        <end position="391"/>
    </location>
</feature>
<accession>A0ABQ5SH72</accession>
<feature type="domain" description="Sas10 C-terminal" evidence="3">
    <location>
        <begin position="703"/>
        <end position="774"/>
    </location>
</feature>
<feature type="region of interest" description="Disordered" evidence="2">
    <location>
        <begin position="418"/>
        <end position="458"/>
    </location>
</feature>
<feature type="region of interest" description="Disordered" evidence="2">
    <location>
        <begin position="624"/>
        <end position="662"/>
    </location>
</feature>
<proteinExistence type="predicted"/>
<feature type="compositionally biased region" description="Low complexity" evidence="2">
    <location>
        <begin position="382"/>
        <end position="391"/>
    </location>
</feature>
<feature type="compositionally biased region" description="Acidic residues" evidence="2">
    <location>
        <begin position="638"/>
        <end position="647"/>
    </location>
</feature>
<gene>
    <name evidence="4" type="ORF">VaNZ11_013880</name>
</gene>
<keyword evidence="5" id="KW-1185">Reference proteome</keyword>
<dbReference type="InterPro" id="IPR018972">
    <property type="entry name" value="Sas10_C_dom"/>
</dbReference>
<feature type="compositionally biased region" description="Acidic residues" evidence="2">
    <location>
        <begin position="194"/>
        <end position="208"/>
    </location>
</feature>
<evidence type="ECO:0000256" key="2">
    <source>
        <dbReference type="SAM" id="MobiDB-lite"/>
    </source>
</evidence>
<evidence type="ECO:0000313" key="5">
    <source>
        <dbReference type="Proteomes" id="UP001165090"/>
    </source>
</evidence>
<dbReference type="InterPro" id="IPR007146">
    <property type="entry name" value="Sas10/Utp3/C1D"/>
</dbReference>
<feature type="region of interest" description="Disordered" evidence="2">
    <location>
        <begin position="111"/>
        <end position="142"/>
    </location>
</feature>
<feature type="region of interest" description="Disordered" evidence="2">
    <location>
        <begin position="194"/>
        <end position="221"/>
    </location>
</feature>
<keyword evidence="1" id="KW-0597">Phosphoprotein</keyword>
<evidence type="ECO:0000313" key="4">
    <source>
        <dbReference type="EMBL" id="GLI69302.1"/>
    </source>
</evidence>
<comment type="caution">
    <text evidence="4">The sequence shown here is derived from an EMBL/GenBank/DDBJ whole genome shotgun (WGS) entry which is preliminary data.</text>
</comment>
<dbReference type="PANTHER" id="PTHR13237:SF9">
    <property type="entry name" value="NEUROGUIDIN"/>
    <property type="match status" value="1"/>
</dbReference>
<feature type="region of interest" description="Disordered" evidence="2">
    <location>
        <begin position="678"/>
        <end position="736"/>
    </location>
</feature>
<feature type="compositionally biased region" description="Acidic residues" evidence="2">
    <location>
        <begin position="45"/>
        <end position="86"/>
    </location>
</feature>